<dbReference type="AlphaFoldDB" id="A0A8S9QJ90"/>
<comment type="caution">
    <text evidence="2">The sequence shown here is derived from an EMBL/GenBank/DDBJ whole genome shotgun (WGS) entry which is preliminary data.</text>
</comment>
<proteinExistence type="predicted"/>
<name>A0A8S9QJ90_BRACR</name>
<organism evidence="2 3">
    <name type="scientific">Brassica cretica</name>
    <name type="common">Mustard</name>
    <dbReference type="NCBI Taxonomy" id="69181"/>
    <lineage>
        <taxon>Eukaryota</taxon>
        <taxon>Viridiplantae</taxon>
        <taxon>Streptophyta</taxon>
        <taxon>Embryophyta</taxon>
        <taxon>Tracheophyta</taxon>
        <taxon>Spermatophyta</taxon>
        <taxon>Magnoliopsida</taxon>
        <taxon>eudicotyledons</taxon>
        <taxon>Gunneridae</taxon>
        <taxon>Pentapetalae</taxon>
        <taxon>rosids</taxon>
        <taxon>malvids</taxon>
        <taxon>Brassicales</taxon>
        <taxon>Brassicaceae</taxon>
        <taxon>Brassiceae</taxon>
        <taxon>Brassica</taxon>
    </lineage>
</organism>
<protein>
    <submittedName>
        <fullName evidence="2">Uncharacterized protein</fullName>
    </submittedName>
</protein>
<feature type="region of interest" description="Disordered" evidence="1">
    <location>
        <begin position="187"/>
        <end position="216"/>
    </location>
</feature>
<evidence type="ECO:0000313" key="2">
    <source>
        <dbReference type="EMBL" id="KAF3540801.1"/>
    </source>
</evidence>
<dbReference type="Proteomes" id="UP000712600">
    <property type="component" value="Unassembled WGS sequence"/>
</dbReference>
<evidence type="ECO:0000313" key="3">
    <source>
        <dbReference type="Proteomes" id="UP000712600"/>
    </source>
</evidence>
<gene>
    <name evidence="2" type="ORF">F2Q69_00022562</name>
</gene>
<sequence>MTLRSVAGKLLYTISFTYFFIEGDTFIASLNCISNVILSNAFLQIALSSSRLVYVFFGWKGGRVLYTLSTVGSAGVGSRSTFFPECRSIFTLVCRSAFVISCRSISTSSSISPSFSSRSMASSSVLGLSLPRGISDSVLGSSRIIGRDLLSPVSSTTTCFSVLLISIALHGWPRRIERATRSAIRRAGSDELGGSSSAEGRAGSDARPARPSVELD</sequence>
<accession>A0A8S9QJ90</accession>
<reference evidence="2" key="1">
    <citation type="submission" date="2019-12" db="EMBL/GenBank/DDBJ databases">
        <title>Genome sequencing and annotation of Brassica cretica.</title>
        <authorList>
            <person name="Studholme D.J."/>
            <person name="Sarris P."/>
        </authorList>
    </citation>
    <scope>NUCLEOTIDE SEQUENCE</scope>
    <source>
        <strain evidence="2">PFS-109/04</strain>
        <tissue evidence="2">Leaf</tissue>
    </source>
</reference>
<evidence type="ECO:0000256" key="1">
    <source>
        <dbReference type="SAM" id="MobiDB-lite"/>
    </source>
</evidence>
<dbReference type="EMBL" id="QGKX02001290">
    <property type="protein sequence ID" value="KAF3540801.1"/>
    <property type="molecule type" value="Genomic_DNA"/>
</dbReference>